<dbReference type="EMBL" id="KQ423680">
    <property type="protein sequence ID" value="KOF72386.1"/>
    <property type="molecule type" value="Genomic_DNA"/>
</dbReference>
<evidence type="ECO:0000313" key="1">
    <source>
        <dbReference type="EMBL" id="KOF72386.1"/>
    </source>
</evidence>
<accession>A0A0L8G5S2</accession>
<dbReference type="PANTHER" id="PTHR24024">
    <property type="entry name" value="PULMONARY SURFACTANT-ASSOCIATED PROTEIN A"/>
    <property type="match status" value="1"/>
</dbReference>
<gene>
    <name evidence="1" type="ORF">OCBIM_22039512mg</name>
</gene>
<protein>
    <submittedName>
        <fullName evidence="1">Uncharacterized protein</fullName>
    </submittedName>
</protein>
<dbReference type="GO" id="GO:0005615">
    <property type="term" value="C:extracellular space"/>
    <property type="evidence" value="ECO:0007669"/>
    <property type="project" value="TreeGrafter"/>
</dbReference>
<dbReference type="AlphaFoldDB" id="A0A0L8G5S2"/>
<reference evidence="1" key="1">
    <citation type="submission" date="2015-07" db="EMBL/GenBank/DDBJ databases">
        <title>MeaNS - Measles Nucleotide Surveillance Program.</title>
        <authorList>
            <person name="Tran T."/>
            <person name="Druce J."/>
        </authorList>
    </citation>
    <scope>NUCLEOTIDE SEQUENCE</scope>
    <source>
        <strain evidence="1">UCB-OBI-ISO-001</strain>
        <tissue evidence="1">Gonad</tissue>
    </source>
</reference>
<sequence>MMLPARTKCYPGWTIEYYGYLMSEYDYSHSRHEYVCVDHAPEINPKSYKNLNGASMYIVQAMCGSLPCPPYENGQELSCVVCSKY</sequence>
<organism evidence="1">
    <name type="scientific">Octopus bimaculoides</name>
    <name type="common">California two-spotted octopus</name>
    <dbReference type="NCBI Taxonomy" id="37653"/>
    <lineage>
        <taxon>Eukaryota</taxon>
        <taxon>Metazoa</taxon>
        <taxon>Spiralia</taxon>
        <taxon>Lophotrochozoa</taxon>
        <taxon>Mollusca</taxon>
        <taxon>Cephalopoda</taxon>
        <taxon>Coleoidea</taxon>
        <taxon>Octopodiformes</taxon>
        <taxon>Octopoda</taxon>
        <taxon>Incirrata</taxon>
        <taxon>Octopodidae</taxon>
        <taxon>Octopus</taxon>
    </lineage>
</organism>
<dbReference type="PANTHER" id="PTHR24024:SF18">
    <property type="entry name" value="SHORT-CHAIN COLLAGEN C4-LIKE"/>
    <property type="match status" value="1"/>
</dbReference>
<proteinExistence type="predicted"/>
<name>A0A0L8G5S2_OCTBM</name>
<dbReference type="InterPro" id="IPR051077">
    <property type="entry name" value="Ca-dependent_lectin"/>
</dbReference>